<evidence type="ECO:0000313" key="2">
    <source>
        <dbReference type="EMBL" id="XBV25461.1"/>
    </source>
</evidence>
<dbReference type="EMBL" id="CP158165">
    <property type="protein sequence ID" value="XBV25461.1"/>
    <property type="molecule type" value="Genomic_DNA"/>
</dbReference>
<dbReference type="AlphaFoldDB" id="A0AAU7TF74"/>
<name>A0AAU7TF74_9ACTN</name>
<sequence length="98" mass="11056">MHAFDVLGDPVRPTDQYWKGITMSTYEVTRTETIGATPDRITPLITRFPAWQQWSPFERSDPELRRSYRGPAEGAGAEFERGLSALKTLAEARADDPT</sequence>
<dbReference type="RefSeq" id="WP_350278273.1">
    <property type="nucleotide sequence ID" value="NZ_CP158165.1"/>
</dbReference>
<evidence type="ECO:0000256" key="1">
    <source>
        <dbReference type="SAM" id="MobiDB-lite"/>
    </source>
</evidence>
<feature type="region of interest" description="Disordered" evidence="1">
    <location>
        <begin position="62"/>
        <end position="81"/>
    </location>
</feature>
<gene>
    <name evidence="2" type="ORF">ABN611_03360</name>
</gene>
<accession>A0AAU7TF74</accession>
<organism evidence="2">
    <name type="scientific">Kribbella sp. HUAS MG21</name>
    <dbReference type="NCBI Taxonomy" id="3160966"/>
    <lineage>
        <taxon>Bacteria</taxon>
        <taxon>Bacillati</taxon>
        <taxon>Actinomycetota</taxon>
        <taxon>Actinomycetes</taxon>
        <taxon>Propionibacteriales</taxon>
        <taxon>Kribbellaceae</taxon>
        <taxon>Kribbella</taxon>
    </lineage>
</organism>
<protein>
    <submittedName>
        <fullName evidence="2">Uncharacterized protein</fullName>
    </submittedName>
</protein>
<proteinExistence type="predicted"/>
<dbReference type="SUPFAM" id="SSF55961">
    <property type="entry name" value="Bet v1-like"/>
    <property type="match status" value="1"/>
</dbReference>
<reference evidence="2" key="1">
    <citation type="submission" date="2024-06" db="EMBL/GenBank/DDBJ databases">
        <title>Kribbella sp. strain HUAS MG21 genome sequences.</title>
        <authorList>
            <person name="Mo P."/>
        </authorList>
    </citation>
    <scope>NUCLEOTIDE SEQUENCE</scope>
    <source>
        <strain evidence="2">HUAS MG21</strain>
    </source>
</reference>